<gene>
    <name evidence="2" type="ORF">IEO21_09115</name>
</gene>
<feature type="region of interest" description="Disordered" evidence="1">
    <location>
        <begin position="78"/>
        <end position="106"/>
    </location>
</feature>
<organism evidence="2 3">
    <name type="scientific">Rhodonia placenta</name>
    <dbReference type="NCBI Taxonomy" id="104341"/>
    <lineage>
        <taxon>Eukaryota</taxon>
        <taxon>Fungi</taxon>
        <taxon>Dikarya</taxon>
        <taxon>Basidiomycota</taxon>
        <taxon>Agaricomycotina</taxon>
        <taxon>Agaricomycetes</taxon>
        <taxon>Polyporales</taxon>
        <taxon>Adustoporiaceae</taxon>
        <taxon>Rhodonia</taxon>
    </lineage>
</organism>
<dbReference type="InterPro" id="IPR012471">
    <property type="entry name" value="DUF1690"/>
</dbReference>
<dbReference type="Pfam" id="PF07956">
    <property type="entry name" value="DUF1690"/>
    <property type="match status" value="1"/>
</dbReference>
<feature type="compositionally biased region" description="Basic and acidic residues" evidence="1">
    <location>
        <begin position="78"/>
        <end position="90"/>
    </location>
</feature>
<dbReference type="AlphaFoldDB" id="A0A8H7NUW8"/>
<feature type="region of interest" description="Disordered" evidence="1">
    <location>
        <begin position="1"/>
        <end position="51"/>
    </location>
</feature>
<accession>A0A8H7NUW8</accession>
<evidence type="ECO:0000313" key="3">
    <source>
        <dbReference type="Proteomes" id="UP000639403"/>
    </source>
</evidence>
<evidence type="ECO:0000256" key="1">
    <source>
        <dbReference type="SAM" id="MobiDB-lite"/>
    </source>
</evidence>
<name>A0A8H7NUW8_9APHY</name>
<reference evidence="2" key="2">
    <citation type="journal article" name="Front. Microbiol.">
        <title>Degradative Capacity of Two Strains of Rhodonia placenta: From Phenotype to Genotype.</title>
        <authorList>
            <person name="Kolle M."/>
            <person name="Horta M.A.C."/>
            <person name="Nowrousian M."/>
            <person name="Ohm R.A."/>
            <person name="Benz J.P."/>
            <person name="Pilgard A."/>
        </authorList>
    </citation>
    <scope>NUCLEOTIDE SEQUENCE</scope>
    <source>
        <strain evidence="2">FPRL280</strain>
    </source>
</reference>
<dbReference type="EMBL" id="JADOXO010000394">
    <property type="protein sequence ID" value="KAF9805303.1"/>
    <property type="molecule type" value="Genomic_DNA"/>
</dbReference>
<proteinExistence type="predicted"/>
<protein>
    <recommendedName>
        <fullName evidence="4">DUF1690-domain-containing protein</fullName>
    </recommendedName>
</protein>
<evidence type="ECO:0008006" key="4">
    <source>
        <dbReference type="Google" id="ProtNLM"/>
    </source>
</evidence>
<dbReference type="Proteomes" id="UP000639403">
    <property type="component" value="Unassembled WGS sequence"/>
</dbReference>
<feature type="compositionally biased region" description="Polar residues" evidence="1">
    <location>
        <begin position="22"/>
        <end position="33"/>
    </location>
</feature>
<reference evidence="2" key="1">
    <citation type="submission" date="2020-11" db="EMBL/GenBank/DDBJ databases">
        <authorList>
            <person name="Koelle M."/>
            <person name="Horta M.A.C."/>
            <person name="Nowrousian M."/>
            <person name="Ohm R.A."/>
            <person name="Benz P."/>
            <person name="Pilgard A."/>
        </authorList>
    </citation>
    <scope>NUCLEOTIDE SEQUENCE</scope>
    <source>
        <strain evidence="2">FPRL280</strain>
    </source>
</reference>
<sequence>MGASQSSPQPPDEKVFAAETPIQFSQDVVNQLSDHLASPDPPPERQSSIDAHVRSRIHAELARLRDEEAQVKAEIERALEKENLDREREMAGAASAEEDGAAAGSVKSSAALMGDLEELRQKVERYHARHEEQDYSTVQAKGDAVVSCYKNHPTTPLECWREVSEFKASVSQIEEQYVHSLR</sequence>
<comment type="caution">
    <text evidence="2">The sequence shown here is derived from an EMBL/GenBank/DDBJ whole genome shotgun (WGS) entry which is preliminary data.</text>
</comment>
<feature type="compositionally biased region" description="Low complexity" evidence="1">
    <location>
        <begin position="91"/>
        <end position="106"/>
    </location>
</feature>
<evidence type="ECO:0000313" key="2">
    <source>
        <dbReference type="EMBL" id="KAF9805303.1"/>
    </source>
</evidence>